<feature type="disulfide bond" evidence="6">
    <location>
        <begin position="1892"/>
        <end position="1901"/>
    </location>
</feature>
<feature type="domain" description="EGF-like" evidence="11">
    <location>
        <begin position="911"/>
        <end position="947"/>
    </location>
</feature>
<feature type="disulfide bond" evidence="6">
    <location>
        <begin position="1384"/>
        <end position="1393"/>
    </location>
</feature>
<dbReference type="FunFam" id="2.10.25.10:FF:000173">
    <property type="entry name" value="Neurogenic locus notch protein 2"/>
    <property type="match status" value="1"/>
</dbReference>
<feature type="domain" description="EGF-like" evidence="11">
    <location>
        <begin position="2351"/>
        <end position="2388"/>
    </location>
</feature>
<feature type="domain" description="EGF-like" evidence="11">
    <location>
        <begin position="1603"/>
        <end position="1641"/>
    </location>
</feature>
<dbReference type="InterPro" id="IPR013032">
    <property type="entry name" value="EGF-like_CS"/>
</dbReference>
<feature type="disulfide bond" evidence="6">
    <location>
        <begin position="258"/>
        <end position="267"/>
    </location>
</feature>
<feature type="domain" description="Laminin G" evidence="10">
    <location>
        <begin position="1179"/>
        <end position="1356"/>
    </location>
</feature>
<dbReference type="Gene3D" id="2.60.120.200">
    <property type="match status" value="4"/>
</dbReference>
<feature type="disulfide bond" evidence="6">
    <location>
        <begin position="305"/>
        <end position="314"/>
    </location>
</feature>
<feature type="disulfide bond" evidence="6">
    <location>
        <begin position="361"/>
        <end position="371"/>
    </location>
</feature>
<dbReference type="GO" id="GO:0005112">
    <property type="term" value="F:Notch binding"/>
    <property type="evidence" value="ECO:0007669"/>
    <property type="project" value="TreeGrafter"/>
</dbReference>
<feature type="disulfide bond" evidence="6">
    <location>
        <begin position="2093"/>
        <end position="2102"/>
    </location>
</feature>
<feature type="disulfide bond" evidence="6">
    <location>
        <begin position="899"/>
        <end position="908"/>
    </location>
</feature>
<keyword evidence="2 9" id="KW-0732">Signal</keyword>
<feature type="domain" description="EGF-like" evidence="11">
    <location>
        <begin position="317"/>
        <end position="355"/>
    </location>
</feature>
<dbReference type="SMART" id="SM00179">
    <property type="entry name" value="EGF_CA"/>
    <property type="match status" value="33"/>
</dbReference>
<feature type="disulfide bond" evidence="6">
    <location>
        <begin position="2420"/>
        <end position="2429"/>
    </location>
</feature>
<dbReference type="Gene3D" id="2.10.25.10">
    <property type="entry name" value="Laminin"/>
    <property type="match status" value="35"/>
</dbReference>
<dbReference type="GO" id="GO:0019904">
    <property type="term" value="F:protein domain specific binding"/>
    <property type="evidence" value="ECO:0007669"/>
    <property type="project" value="UniProtKB-ARBA"/>
</dbReference>
<feature type="domain" description="EGF-like" evidence="11">
    <location>
        <begin position="1045"/>
        <end position="1081"/>
    </location>
</feature>
<keyword evidence="13" id="KW-1185">Reference proteome</keyword>
<feature type="domain" description="EGF-like" evidence="11">
    <location>
        <begin position="1866"/>
        <end position="1902"/>
    </location>
</feature>
<dbReference type="Pfam" id="PF02210">
    <property type="entry name" value="Laminin_G_2"/>
    <property type="match status" value="3"/>
</dbReference>
<feature type="disulfide bond" evidence="6">
    <location>
        <begin position="2032"/>
        <end position="2042"/>
    </location>
</feature>
<feature type="signal peptide" evidence="9">
    <location>
        <begin position="1"/>
        <end position="24"/>
    </location>
</feature>
<feature type="domain" description="EGF-like" evidence="11">
    <location>
        <begin position="2312"/>
        <end position="2349"/>
    </location>
</feature>
<feature type="domain" description="EGF-like" evidence="11">
    <location>
        <begin position="2067"/>
        <end position="2103"/>
    </location>
</feature>
<dbReference type="PROSITE" id="PS01187">
    <property type="entry name" value="EGF_CA"/>
    <property type="match status" value="12"/>
</dbReference>
<dbReference type="SMART" id="SM00282">
    <property type="entry name" value="LamG"/>
    <property type="match status" value="4"/>
</dbReference>
<evidence type="ECO:0000256" key="6">
    <source>
        <dbReference type="PROSITE-ProRule" id="PRU00076"/>
    </source>
</evidence>
<accession>A0AAN9AY48</accession>
<dbReference type="GO" id="GO:0030097">
    <property type="term" value="P:hemopoiesis"/>
    <property type="evidence" value="ECO:0007669"/>
    <property type="project" value="UniProtKB-ARBA"/>
</dbReference>
<dbReference type="PROSITE" id="PS00010">
    <property type="entry name" value="ASX_HYDROXYL"/>
    <property type="match status" value="24"/>
</dbReference>
<feature type="disulfide bond" evidence="6">
    <location>
        <begin position="915"/>
        <end position="925"/>
    </location>
</feature>
<dbReference type="SUPFAM" id="SSF57184">
    <property type="entry name" value="Growth factor receptor domain"/>
    <property type="match status" value="3"/>
</dbReference>
<sequence length="2508" mass="270395">MAQTKCLFVTGSFILLLAAGLSFAQNNDDVIPSPTSSSSSSSSSRDFGFFNRTSFVTIPQSTWDLRLSKELTFRTCSEEGSFLSQRAANSLSSGFSHFALFLRNGSVVFEWTVTSSSGGDASQLVTSLSVGEGLGNNEQYTVRLKTYLGAVYLNVSQLSKGTLYSSVVANSTFNTDLLSASISSSDLVVGENFTGCLYAGPGVNFKGDNVVDHSVLWNSCPWQSTSGCTTTDQNDCYERPCLNGGTCVDLLQSYHCECPRNFNGTDCGEDLARKIGCLVSPCENNATCENVTVVSPGDLPYRCTCPQGFTGVNCETLLNQCEKSPPPCLHGTCSSNVNSYTCNCTGTGFRGQNCSDDIDECEGSPCDSGTCYNIPGSYSCQCPLGYDGPKCQDIDECVSSPCQNGATCVQGVNNYTCSCHGGFRGHNCEENIDDCVDSTCSGQNVECRDEIMSYQCVCQPGYQNVSGVCQDIDECQSNPCQNSAICQNNVNAYNCSCVPGFTGVNCQTNIDECESQPCLNNATCVDGVNMYRCECVPGFTSSDCSNNIDECLSNLCRNGATCVDAVNNYTCTCLEGWTGDRCEKNIDDCASDPCQNNAPCNDLVANYTCTCMPGFTGDQCETNIDDCDPDPCQFEAPCTDGIDDFTCSCPPEKMGKNCSEVYDACFSMPCQNNATCNTTPPERQYMCQCVTGFEGRNCSTNIDDCVDNTCLWYQRCYDGINNYTCGCPIGYQGTNCSLELDECESDPCQNGGSCNDYIGFYNCTCPMAGIFKDFVTGYTGVNCQEDINECDYDPPICLNGGDCKNNNGSYRCFCPGQTPEGTLITGANCDIVTSYCIVSGNKACQNGATCTNGERDYICECPPGFTGKNCSTNIDECQSTPCQNNGTCEDGVNRYNCTCILGITGANCEINIDDCANDTCGPGQCTDKINDYECNCFDTGFKGDNCEINIDDCIEATCSNNATCQDGIKEYTCDCKAGYTGTDCDIDIPECVSNPCQYNGTCLEFSNQSLYGQDHPNFTEFSYSAAAGYLCECILGIEGVNCEINIEDCVEGACKNNATCEDGINEFTCTCAPGYTGTRCETEINECDLYQACQNNAVCTDFIADYTCQCVEFDANNPNKHLYGGKNCSIYLSGCVAGNGNRCQNGDCVPYLRSESPVSHDYRCVCETGFTGRYCDKSTTMTFSSNGSHVTYSPTGGLQPDSQSLSFRFRTTLSDAVLAVYTWSSNTFVSVEMVDGMVAVVYHYDSSRLPHTVATQEHLNNAEWHSAVLHLQNNISLSLLSHACGTERCVQQFSYPRSKPNSSSAGVQLGKLDSSIISQTLTNSVFVGCMEDVIFGDVYLFPGQQEGQYINSAASCPRVEQCDPYTCSRHGNCVDLWDSFRCDCDRPYWGATCQNEYTAATFSKDGMPSIAAFDVSTLSSSFSSGLDLSLFLRTRQNNSLIMYLTNGATSTNNLTYMTLEIQNSRVAARLNRCGAKMFFNQSNNPIDQGSLNFVHAKMDTDSLVLMVNRTVHINETVLSQPPCPLQASTAYFGKVPENSSGRRKRQVDVATTLAHLDPFNGVIRDIELQGHKLDFELRNATQGSEYVVMSQVLSNVTLGAESTLSVCNTSAPCQNGGTCSDVFFNDFQCECPDGYLGKDCSQPDFCKPNSCPTDSSCNSLHLGFECISTVSFNGASVITYSTSLLPDDLPSQTISFSIRTRSFYGAIFETRAPIDQNNFIKVRVRDGSLEVNYLLKASGFSSSLRMHERIDDGQWYDVEVVIDDTNAMRLRIRQNGTIIKEEPANDALDLGTTVISLADLITGGGRIQVGDVADGKEQAYVGCLRELRVGGILLPFILDNVMPNNNATPKFSATSLADVTAGCQGADDSCVDNLCRNGARCRDAWNDYECDCIGGYDGRFCQWRAAECGASTCINGAVCKEDLEGTYTCLCPPGFTGARCETGQDVCTNSTCDTNNSVCVADTSVERGYTCNCSDQDFTGADCTVNRVNKSCADNLCLNGATCENDQNSSSFSCSCVPGYTGALCDNAIDYCQGFPCNNGTCINDAARQNYTCHCSTGFTGDACEINEDDCTSTSCNNGGTCLDGLDTFNCLCPSGWTGQTCDSDIDECNRSVCQYGLCSNEPAGSYTCNCANTGYGGKNCSVEINECDHNFCVAATSSNCTDIEGSYECECKLGYTGKNCSEADCAQNPCLNGSTCDDRVTADWGTDWQCMCQEFFGGRRCNIPGPCAFHPCNASNTDSCKQDLFNTTDTNVSSNFTCVCKSGWEGDTCSQDINECNVSTPCLNGATCENKLGSYFCRCATGYTGFDCETDIDDCADQPCQNNAVCSDGLANYLCNCSQTGYTGRNCTEDIDECQPDPHPCNNGTCNNTLSSFTCDCGDTYLGARCEHVDPCSSTVCGNGGHCNWIQQGGAGYLANCTCVGGYTGLTCEQSPQSQTDDDDGINLAVIIGPIVAVILLIIIIAVIVFIVVARDKRATRGAYSPSRQETAGARVELGNVLKKPPEERLI</sequence>
<dbReference type="GO" id="GO:0005509">
    <property type="term" value="F:calcium ion binding"/>
    <property type="evidence" value="ECO:0007669"/>
    <property type="project" value="InterPro"/>
</dbReference>
<name>A0AAN9AY48_9CAEN</name>
<feature type="disulfide bond" evidence="6">
    <location>
        <begin position="573"/>
        <end position="582"/>
    </location>
</feature>
<feature type="domain" description="Laminin G" evidence="10">
    <location>
        <begin position="1669"/>
        <end position="1863"/>
    </location>
</feature>
<feature type="domain" description="EGF-like" evidence="11">
    <location>
        <begin position="2144"/>
        <end position="2182"/>
    </location>
</feature>
<dbReference type="InterPro" id="IPR049883">
    <property type="entry name" value="NOTCH1_EGF-like"/>
</dbReference>
<dbReference type="SUPFAM" id="SSF49899">
    <property type="entry name" value="Concanavalin A-like lectins/glucanases"/>
    <property type="match status" value="4"/>
</dbReference>
<feature type="disulfide bond" evidence="6">
    <location>
        <begin position="1071"/>
        <end position="1080"/>
    </location>
</feature>
<feature type="domain" description="EGF-like" evidence="11">
    <location>
        <begin position="739"/>
        <end position="784"/>
    </location>
</feature>
<dbReference type="PROSITE" id="PS50025">
    <property type="entry name" value="LAM_G_DOMAIN"/>
    <property type="match status" value="3"/>
</dbReference>
<feature type="domain" description="EGF-like" evidence="11">
    <location>
        <begin position="2028"/>
        <end position="2065"/>
    </location>
</feature>
<dbReference type="FunFam" id="2.10.25.10:FF:000143">
    <property type="entry name" value="Protein crumbs 1"/>
    <property type="match status" value="3"/>
</dbReference>
<dbReference type="GO" id="GO:0007219">
    <property type="term" value="P:Notch signaling pathway"/>
    <property type="evidence" value="ECO:0007669"/>
    <property type="project" value="TreeGrafter"/>
</dbReference>
<evidence type="ECO:0000256" key="7">
    <source>
        <dbReference type="PROSITE-ProRule" id="PRU00122"/>
    </source>
</evidence>
<feature type="disulfide bond" evidence="6">
    <location>
        <begin position="2172"/>
        <end position="2181"/>
    </location>
</feature>
<dbReference type="PANTHER" id="PTHR12916">
    <property type="entry name" value="CYTOCHROME C OXIDASE POLYPEPTIDE VIC-2"/>
    <property type="match status" value="1"/>
</dbReference>
<dbReference type="FunFam" id="2.10.25.10:FF:000208">
    <property type="entry name" value="Crumbs 2, cell polarity complex component"/>
    <property type="match status" value="1"/>
</dbReference>
<dbReference type="InterPro" id="IPR000152">
    <property type="entry name" value="EGF-type_Asp/Asn_hydroxyl_site"/>
</dbReference>
<feature type="disulfide bond" evidence="7">
    <location>
        <begin position="1329"/>
        <end position="1356"/>
    </location>
</feature>
<evidence type="ECO:0000256" key="1">
    <source>
        <dbReference type="ARBA" id="ARBA00022536"/>
    </source>
</evidence>
<dbReference type="Proteomes" id="UP001374579">
    <property type="component" value="Unassembled WGS sequence"/>
</dbReference>
<feature type="domain" description="EGF-like" evidence="11">
    <location>
        <begin position="2273"/>
        <end position="2310"/>
    </location>
</feature>
<feature type="domain" description="EGF-like" evidence="11">
    <location>
        <begin position="471"/>
        <end position="507"/>
    </location>
</feature>
<dbReference type="FunFam" id="2.10.25.10:FF:000142">
    <property type="entry name" value="Crumbs cell polarity complex component 2"/>
    <property type="match status" value="1"/>
</dbReference>
<dbReference type="InterPro" id="IPR001881">
    <property type="entry name" value="EGF-like_Ca-bd_dom"/>
</dbReference>
<feature type="domain" description="EGF-like" evidence="11">
    <location>
        <begin position="1904"/>
        <end position="1941"/>
    </location>
</feature>
<evidence type="ECO:0000256" key="2">
    <source>
        <dbReference type="ARBA" id="ARBA00022729"/>
    </source>
</evidence>
<proteinExistence type="predicted"/>
<feature type="chain" id="PRO_5042900056" evidence="9">
    <location>
        <begin position="25"/>
        <end position="2508"/>
    </location>
</feature>
<feature type="disulfide bond" evidence="6">
    <location>
        <begin position="2055"/>
        <end position="2064"/>
    </location>
</feature>
<dbReference type="InterPro" id="IPR009030">
    <property type="entry name" value="Growth_fac_rcpt_cys_sf"/>
</dbReference>
<dbReference type="CDD" id="cd00054">
    <property type="entry name" value="EGF_CA"/>
    <property type="match status" value="23"/>
</dbReference>
<feature type="disulfide bond" evidence="6">
    <location>
        <begin position="2016"/>
        <end position="2025"/>
    </location>
</feature>
<dbReference type="FunFam" id="2.10.25.10:FF:000004">
    <property type="entry name" value="Neurogenic locus notch 1"/>
    <property type="match status" value="1"/>
</dbReference>
<feature type="disulfide bond" evidence="6">
    <location>
        <begin position="1931"/>
        <end position="1940"/>
    </location>
</feature>
<feature type="disulfide bond" evidence="6">
    <location>
        <begin position="382"/>
        <end position="391"/>
    </location>
</feature>
<feature type="disulfide bond" evidence="6">
    <location>
        <begin position="861"/>
        <end position="870"/>
    </location>
</feature>
<dbReference type="SUPFAM" id="SSF57196">
    <property type="entry name" value="EGF/Laminin"/>
    <property type="match status" value="21"/>
</dbReference>
<feature type="domain" description="EGF-like" evidence="11">
    <location>
        <begin position="431"/>
        <end position="470"/>
    </location>
</feature>
<feature type="domain" description="EGF-like" evidence="11">
    <location>
        <begin position="509"/>
        <end position="545"/>
    </location>
</feature>
<feature type="domain" description="EGF-like" evidence="11">
    <location>
        <begin position="623"/>
        <end position="659"/>
    </location>
</feature>
<evidence type="ECO:0000259" key="10">
    <source>
        <dbReference type="PROSITE" id="PS50025"/>
    </source>
</evidence>
<dbReference type="GO" id="GO:0048863">
    <property type="term" value="P:stem cell differentiation"/>
    <property type="evidence" value="ECO:0007669"/>
    <property type="project" value="UniProtKB-ARBA"/>
</dbReference>
<keyword evidence="5" id="KW-0325">Glycoprotein</keyword>
<feature type="domain" description="EGF-like" evidence="11">
    <location>
        <begin position="393"/>
        <end position="429"/>
    </location>
</feature>
<dbReference type="GO" id="GO:0003008">
    <property type="term" value="P:system process"/>
    <property type="evidence" value="ECO:0007669"/>
    <property type="project" value="UniProtKB-ARBA"/>
</dbReference>
<feature type="disulfide bond" evidence="6">
    <location>
        <begin position="2378"/>
        <end position="2387"/>
    </location>
</feature>
<feature type="domain" description="EGF-like" evidence="11">
    <location>
        <begin position="1139"/>
        <end position="1176"/>
    </location>
</feature>
<dbReference type="GO" id="GO:0051241">
    <property type="term" value="P:negative regulation of multicellular organismal process"/>
    <property type="evidence" value="ECO:0007669"/>
    <property type="project" value="UniProtKB-ARBA"/>
</dbReference>
<feature type="domain" description="EGF-like" evidence="11">
    <location>
        <begin position="1943"/>
        <end position="1984"/>
    </location>
</feature>
<dbReference type="Pfam" id="PF12661">
    <property type="entry name" value="hEGF"/>
    <property type="match status" value="4"/>
</dbReference>
<evidence type="ECO:0000256" key="8">
    <source>
        <dbReference type="SAM" id="Phobius"/>
    </source>
</evidence>
<feature type="domain" description="Laminin G" evidence="10">
    <location>
        <begin position="1400"/>
        <end position="1607"/>
    </location>
</feature>
<keyword evidence="8" id="KW-0812">Transmembrane</keyword>
<feature type="disulfide bond" evidence="6">
    <location>
        <begin position="1997"/>
        <end position="2014"/>
    </location>
</feature>
<evidence type="ECO:0000256" key="4">
    <source>
        <dbReference type="ARBA" id="ARBA00023157"/>
    </source>
</evidence>
<feature type="domain" description="EGF-like" evidence="11">
    <location>
        <begin position="2105"/>
        <end position="2142"/>
    </location>
</feature>
<protein>
    <submittedName>
        <fullName evidence="12">Uncharacterized protein</fullName>
    </submittedName>
</protein>
<dbReference type="FunFam" id="2.10.25.10:FF:000123">
    <property type="entry name" value="Crumbs homolog 1 (Drosophila)"/>
    <property type="match status" value="1"/>
</dbReference>
<evidence type="ECO:0000256" key="9">
    <source>
        <dbReference type="SAM" id="SignalP"/>
    </source>
</evidence>
<dbReference type="PROSITE" id="PS01186">
    <property type="entry name" value="EGF_2"/>
    <property type="match status" value="25"/>
</dbReference>
<dbReference type="GO" id="GO:0009952">
    <property type="term" value="P:anterior/posterior pattern specification"/>
    <property type="evidence" value="ECO:0007669"/>
    <property type="project" value="UniProtKB-ARBA"/>
</dbReference>
<feature type="domain" description="EGF-like" evidence="11">
    <location>
        <begin position="987"/>
        <end position="1043"/>
    </location>
</feature>
<feature type="domain" description="EGF-like" evidence="11">
    <location>
        <begin position="1358"/>
        <end position="1394"/>
    </location>
</feature>
<feature type="disulfide bond" evidence="6">
    <location>
        <begin position="649"/>
        <end position="658"/>
    </location>
</feature>
<dbReference type="FunFam" id="2.10.25.10:FF:000012">
    <property type="entry name" value="Delta-like protein"/>
    <property type="match status" value="1"/>
</dbReference>
<feature type="domain" description="EGF-like" evidence="11">
    <location>
        <begin position="786"/>
        <end position="830"/>
    </location>
</feature>
<keyword evidence="1 6" id="KW-0245">EGF-like domain</keyword>
<evidence type="ECO:0000313" key="12">
    <source>
        <dbReference type="EMBL" id="KAK7095483.1"/>
    </source>
</evidence>
<feature type="disulfide bond" evidence="6">
    <location>
        <begin position="1166"/>
        <end position="1175"/>
    </location>
</feature>
<keyword evidence="3" id="KW-0677">Repeat</keyword>
<feature type="disulfide bond" evidence="6">
    <location>
        <begin position="611"/>
        <end position="620"/>
    </location>
</feature>
<dbReference type="GO" id="GO:0048646">
    <property type="term" value="P:anatomical structure formation involved in morphogenesis"/>
    <property type="evidence" value="ECO:0007669"/>
    <property type="project" value="UniProtKB-ARBA"/>
</dbReference>
<feature type="domain" description="EGF-like" evidence="11">
    <location>
        <begin position="701"/>
        <end position="737"/>
    </location>
</feature>
<evidence type="ECO:0000259" key="11">
    <source>
        <dbReference type="PROSITE" id="PS50026"/>
    </source>
</evidence>
<keyword evidence="8" id="KW-1133">Transmembrane helix</keyword>
<dbReference type="GO" id="GO:0035282">
    <property type="term" value="P:segmentation"/>
    <property type="evidence" value="ECO:0007669"/>
    <property type="project" value="UniProtKB-ARBA"/>
</dbReference>
<reference evidence="12 13" key="1">
    <citation type="submission" date="2024-02" db="EMBL/GenBank/DDBJ databases">
        <title>Chromosome-scale genome assembly of the rough periwinkle Littorina saxatilis.</title>
        <authorList>
            <person name="De Jode A."/>
            <person name="Faria R."/>
            <person name="Formenti G."/>
            <person name="Sims Y."/>
            <person name="Smith T.P."/>
            <person name="Tracey A."/>
            <person name="Wood J.M.D."/>
            <person name="Zagrodzka Z.B."/>
            <person name="Johannesson K."/>
            <person name="Butlin R.K."/>
            <person name="Leder E.H."/>
        </authorList>
    </citation>
    <scope>NUCLEOTIDE SEQUENCE [LARGE SCALE GENOMIC DNA]</scope>
    <source>
        <strain evidence="12">Snail1</strain>
        <tissue evidence="12">Muscle</tissue>
    </source>
</reference>
<dbReference type="PROSITE" id="PS50026">
    <property type="entry name" value="EGF_3"/>
    <property type="match status" value="38"/>
</dbReference>
<evidence type="ECO:0000313" key="13">
    <source>
        <dbReference type="Proteomes" id="UP001374579"/>
    </source>
</evidence>
<feature type="disulfide bond" evidence="6">
    <location>
        <begin position="670"/>
        <end position="687"/>
    </location>
</feature>
<evidence type="ECO:0000256" key="3">
    <source>
        <dbReference type="ARBA" id="ARBA00022737"/>
    </source>
</evidence>
<feature type="domain" description="EGF-like" evidence="11">
    <location>
        <begin position="1083"/>
        <end position="1129"/>
    </location>
</feature>
<organism evidence="12 13">
    <name type="scientific">Littorina saxatilis</name>
    <dbReference type="NCBI Taxonomy" id="31220"/>
    <lineage>
        <taxon>Eukaryota</taxon>
        <taxon>Metazoa</taxon>
        <taxon>Spiralia</taxon>
        <taxon>Lophotrochozoa</taxon>
        <taxon>Mollusca</taxon>
        <taxon>Gastropoda</taxon>
        <taxon>Caenogastropoda</taxon>
        <taxon>Littorinimorpha</taxon>
        <taxon>Littorinoidea</taxon>
        <taxon>Littorinidae</taxon>
        <taxon>Littorina</taxon>
    </lineage>
</organism>
<feature type="domain" description="EGF-like" evidence="11">
    <location>
        <begin position="357"/>
        <end position="392"/>
    </location>
</feature>
<dbReference type="InterPro" id="IPR001791">
    <property type="entry name" value="Laminin_G"/>
</dbReference>
<feature type="disulfide bond" evidence="6">
    <location>
        <begin position="2153"/>
        <end position="2170"/>
    </location>
</feature>
<feature type="disulfide bond" evidence="6">
    <location>
        <begin position="727"/>
        <end position="736"/>
    </location>
</feature>
<feature type="domain" description="EGF-like" evidence="11">
    <location>
        <begin position="585"/>
        <end position="621"/>
    </location>
</feature>
<keyword evidence="4 6" id="KW-1015">Disulfide bond</keyword>
<feature type="domain" description="EGF-like" evidence="11">
    <location>
        <begin position="832"/>
        <end position="871"/>
    </location>
</feature>
<dbReference type="InterPro" id="IPR013320">
    <property type="entry name" value="ConA-like_dom_sf"/>
</dbReference>
<feature type="disulfide bond" evidence="6">
    <location>
        <begin position="2109"/>
        <end position="2119"/>
    </location>
</feature>
<feature type="domain" description="EGF-like" evidence="11">
    <location>
        <begin position="1988"/>
        <end position="2026"/>
    </location>
</feature>
<dbReference type="EMBL" id="JBAMIC010000018">
    <property type="protein sequence ID" value="KAK7095483.1"/>
    <property type="molecule type" value="Genomic_DNA"/>
</dbReference>
<dbReference type="SMART" id="SM00181">
    <property type="entry name" value="EGF"/>
    <property type="match status" value="39"/>
</dbReference>
<feature type="domain" description="EGF-like" evidence="11">
    <location>
        <begin position="2183"/>
        <end position="2223"/>
    </location>
</feature>
<dbReference type="Pfam" id="PF00008">
    <property type="entry name" value="EGF"/>
    <property type="match status" value="17"/>
</dbReference>
<feature type="domain" description="EGF-like" evidence="11">
    <location>
        <begin position="547"/>
        <end position="583"/>
    </location>
</feature>
<gene>
    <name evidence="12" type="ORF">V1264_006882</name>
</gene>
<feature type="transmembrane region" description="Helical" evidence="8">
    <location>
        <begin position="2445"/>
        <end position="2471"/>
    </location>
</feature>
<comment type="caution">
    <text evidence="6">Lacks conserved residue(s) required for the propagation of feature annotation.</text>
</comment>
<dbReference type="CDD" id="cd00110">
    <property type="entry name" value="LamG"/>
    <property type="match status" value="2"/>
</dbReference>
<feature type="disulfide bond" evidence="6">
    <location>
        <begin position="2300"/>
        <end position="2309"/>
    </location>
</feature>
<dbReference type="InterPro" id="IPR018097">
    <property type="entry name" value="EGF_Ca-bd_CS"/>
</dbReference>
<feature type="disulfide bond" evidence="6">
    <location>
        <begin position="1631"/>
        <end position="1640"/>
    </location>
</feature>
<feature type="disulfide bond" evidence="6">
    <location>
        <begin position="419"/>
        <end position="428"/>
    </location>
</feature>
<feature type="disulfide bond" evidence="6">
    <location>
        <begin position="497"/>
        <end position="506"/>
    </location>
</feature>
<feature type="domain" description="EGF-like" evidence="11">
    <location>
        <begin position="232"/>
        <end position="268"/>
    </location>
</feature>
<feature type="disulfide bond" evidence="6">
    <location>
        <begin position="975"/>
        <end position="984"/>
    </location>
</feature>
<dbReference type="Pfam" id="PF07645">
    <property type="entry name" value="EGF_CA"/>
    <property type="match status" value="3"/>
</dbReference>
<feature type="domain" description="EGF-like" evidence="11">
    <location>
        <begin position="2389"/>
        <end position="2430"/>
    </location>
</feature>
<feature type="disulfide bond" evidence="6">
    <location>
        <begin position="535"/>
        <end position="544"/>
    </location>
</feature>
<feature type="domain" description="EGF-like" evidence="11">
    <location>
        <begin position="949"/>
        <end position="985"/>
    </location>
</feature>
<feature type="domain" description="EGF-like" evidence="11">
    <location>
        <begin position="873"/>
        <end position="909"/>
    </location>
</feature>
<dbReference type="FunFam" id="2.10.25.10:FF:000122">
    <property type="entry name" value="Protein crumbs homolog 2"/>
    <property type="match status" value="1"/>
</dbReference>
<dbReference type="GO" id="GO:0051240">
    <property type="term" value="P:positive regulation of multicellular organismal process"/>
    <property type="evidence" value="ECO:0007669"/>
    <property type="project" value="UniProtKB-ARBA"/>
</dbReference>
<feature type="domain" description="EGF-like" evidence="11">
    <location>
        <begin position="661"/>
        <end position="699"/>
    </location>
</feature>
<evidence type="ECO:0000256" key="5">
    <source>
        <dbReference type="ARBA" id="ARBA00023180"/>
    </source>
</evidence>
<dbReference type="FunFam" id="2.10.25.10:FF:000472">
    <property type="entry name" value="Uncharacterized protein, isoform A"/>
    <property type="match status" value="5"/>
</dbReference>
<feature type="disulfide bond" evidence="6">
    <location>
        <begin position="689"/>
        <end position="698"/>
    </location>
</feature>
<dbReference type="PRINTS" id="PR00010">
    <property type="entry name" value="EGFBLOOD"/>
</dbReference>
<feature type="domain" description="EGF-like" evidence="11">
    <location>
        <begin position="273"/>
        <end position="315"/>
    </location>
</feature>
<feature type="disulfide bond" evidence="6">
    <location>
        <begin position="2213"/>
        <end position="2222"/>
    </location>
</feature>
<comment type="caution">
    <text evidence="12">The sequence shown here is derived from an EMBL/GenBank/DDBJ whole genome shotgun (WGS) entry which is preliminary data.</text>
</comment>
<dbReference type="InterPro" id="IPR000742">
    <property type="entry name" value="EGF"/>
</dbReference>
<keyword evidence="8" id="KW-0472">Membrane</keyword>
<dbReference type="PROSITE" id="PS00022">
    <property type="entry name" value="EGF_1"/>
    <property type="match status" value="29"/>
</dbReference>
<feature type="disulfide bond" evidence="6">
    <location>
        <begin position="1033"/>
        <end position="1042"/>
    </location>
</feature>
<dbReference type="PANTHER" id="PTHR12916:SF13">
    <property type="entry name" value="SUSHI, VON WILLEBRAND FACTOR TYPE A, EGF AND PENTRAXIN DOMAIN-CONTAINING PROTEIN 1-LIKE"/>
    <property type="match status" value="1"/>
</dbReference>